<feature type="transmembrane region" description="Helical" evidence="1">
    <location>
        <begin position="134"/>
        <end position="154"/>
    </location>
</feature>
<reference evidence="2" key="2">
    <citation type="submission" date="2024-10" db="UniProtKB">
        <authorList>
            <consortium name="EnsemblProtists"/>
        </authorList>
    </citation>
    <scope>IDENTIFICATION</scope>
</reference>
<dbReference type="KEGG" id="ehx:EMIHUDRAFT_431754"/>
<evidence type="ECO:0000313" key="2">
    <source>
        <dbReference type="EnsemblProtists" id="EOD41651"/>
    </source>
</evidence>
<dbReference type="AlphaFoldDB" id="A0A0D3L0W6"/>
<evidence type="ECO:0000313" key="3">
    <source>
        <dbReference type="Proteomes" id="UP000013827"/>
    </source>
</evidence>
<dbReference type="EnsemblProtists" id="EOD41651">
    <property type="protein sequence ID" value="EOD41651"/>
    <property type="gene ID" value="EMIHUDRAFT_431754"/>
</dbReference>
<proteinExistence type="predicted"/>
<reference evidence="3" key="1">
    <citation type="journal article" date="2013" name="Nature">
        <title>Pan genome of the phytoplankton Emiliania underpins its global distribution.</title>
        <authorList>
            <person name="Read B.A."/>
            <person name="Kegel J."/>
            <person name="Klute M.J."/>
            <person name="Kuo A."/>
            <person name="Lefebvre S.C."/>
            <person name="Maumus F."/>
            <person name="Mayer C."/>
            <person name="Miller J."/>
            <person name="Monier A."/>
            <person name="Salamov A."/>
            <person name="Young J."/>
            <person name="Aguilar M."/>
            <person name="Claverie J.M."/>
            <person name="Frickenhaus S."/>
            <person name="Gonzalez K."/>
            <person name="Herman E.K."/>
            <person name="Lin Y.C."/>
            <person name="Napier J."/>
            <person name="Ogata H."/>
            <person name="Sarno A.F."/>
            <person name="Shmutz J."/>
            <person name="Schroeder D."/>
            <person name="de Vargas C."/>
            <person name="Verret F."/>
            <person name="von Dassow P."/>
            <person name="Valentin K."/>
            <person name="Van de Peer Y."/>
            <person name="Wheeler G."/>
            <person name="Dacks J.B."/>
            <person name="Delwiche C.F."/>
            <person name="Dyhrman S.T."/>
            <person name="Glockner G."/>
            <person name="John U."/>
            <person name="Richards T."/>
            <person name="Worden A.Z."/>
            <person name="Zhang X."/>
            <person name="Grigoriev I.V."/>
            <person name="Allen A.E."/>
            <person name="Bidle K."/>
            <person name="Borodovsky M."/>
            <person name="Bowler C."/>
            <person name="Brownlee C."/>
            <person name="Cock J.M."/>
            <person name="Elias M."/>
            <person name="Gladyshev V.N."/>
            <person name="Groth M."/>
            <person name="Guda C."/>
            <person name="Hadaegh A."/>
            <person name="Iglesias-Rodriguez M.D."/>
            <person name="Jenkins J."/>
            <person name="Jones B.M."/>
            <person name="Lawson T."/>
            <person name="Leese F."/>
            <person name="Lindquist E."/>
            <person name="Lobanov A."/>
            <person name="Lomsadze A."/>
            <person name="Malik S.B."/>
            <person name="Marsh M.E."/>
            <person name="Mackinder L."/>
            <person name="Mock T."/>
            <person name="Mueller-Roeber B."/>
            <person name="Pagarete A."/>
            <person name="Parker M."/>
            <person name="Probert I."/>
            <person name="Quesneville H."/>
            <person name="Raines C."/>
            <person name="Rensing S.A."/>
            <person name="Riano-Pachon D.M."/>
            <person name="Richier S."/>
            <person name="Rokitta S."/>
            <person name="Shiraiwa Y."/>
            <person name="Soanes D.M."/>
            <person name="van der Giezen M."/>
            <person name="Wahlund T.M."/>
            <person name="Williams B."/>
            <person name="Wilson W."/>
            <person name="Wolfe G."/>
            <person name="Wurch L.L."/>
        </authorList>
    </citation>
    <scope>NUCLEOTIDE SEQUENCE</scope>
</reference>
<protein>
    <submittedName>
        <fullName evidence="2">Uncharacterized protein</fullName>
    </submittedName>
</protein>
<dbReference type="Proteomes" id="UP000013827">
    <property type="component" value="Unassembled WGS sequence"/>
</dbReference>
<name>A0A0D3L0W6_EMIH1</name>
<evidence type="ECO:0000256" key="1">
    <source>
        <dbReference type="SAM" id="Phobius"/>
    </source>
</evidence>
<feature type="transmembrane region" description="Helical" evidence="1">
    <location>
        <begin position="109"/>
        <end position="128"/>
    </location>
</feature>
<accession>A0A0D3L0W6</accession>
<organism evidence="2 3">
    <name type="scientific">Emiliania huxleyi (strain CCMP1516)</name>
    <dbReference type="NCBI Taxonomy" id="280463"/>
    <lineage>
        <taxon>Eukaryota</taxon>
        <taxon>Haptista</taxon>
        <taxon>Haptophyta</taxon>
        <taxon>Prymnesiophyceae</taxon>
        <taxon>Isochrysidales</taxon>
        <taxon>Noelaerhabdaceae</taxon>
        <taxon>Emiliania</taxon>
    </lineage>
</organism>
<dbReference type="GeneID" id="17286921"/>
<keyword evidence="1" id="KW-0472">Membrane</keyword>
<feature type="transmembrane region" description="Helical" evidence="1">
    <location>
        <begin position="50"/>
        <end position="70"/>
    </location>
</feature>
<dbReference type="RefSeq" id="XP_005794080.1">
    <property type="nucleotide sequence ID" value="XM_005794023.1"/>
</dbReference>
<sequence>MQSGRSTGNRGVRRAAAAASYGGAHVLTASLAFSDSDAERNWVAEQFRGAYILHLLYSSSLLIMFAAGALLDAEGFRFASLTLGPCFAGVIVIRVGLHHSADECWAQRVGTRLMCAVDASIWVMSAWVFHQRPIRAPVLILGMYSIAMVLYPIILMIRTFSHAQRSAVVAIAVAATTASPVWVEGMTQVEFIATNLSALLTGTCFAYLLEKLKRENEQMHVAALNKSRESAAADSHLNHVLKNKIILIDHWIELTRKDIARRSPSGAAPAA</sequence>
<dbReference type="HOGENOM" id="CLU_1028939_0_0_1"/>
<feature type="transmembrane region" description="Helical" evidence="1">
    <location>
        <begin position="189"/>
        <end position="209"/>
    </location>
</feature>
<keyword evidence="3" id="KW-1185">Reference proteome</keyword>
<feature type="transmembrane region" description="Helical" evidence="1">
    <location>
        <begin position="76"/>
        <end position="97"/>
    </location>
</feature>
<feature type="transmembrane region" description="Helical" evidence="1">
    <location>
        <begin position="166"/>
        <end position="183"/>
    </location>
</feature>
<keyword evidence="1" id="KW-1133">Transmembrane helix</keyword>
<dbReference type="PaxDb" id="2903-EOD41651"/>
<keyword evidence="1" id="KW-0812">Transmembrane</keyword>